<dbReference type="SUPFAM" id="SSF52047">
    <property type="entry name" value="RNI-like"/>
    <property type="match status" value="1"/>
</dbReference>
<accession>A0AAD7H448</accession>
<name>A0AAD7H448_9AGAR</name>
<dbReference type="EMBL" id="JARKIB010000396">
    <property type="protein sequence ID" value="KAJ7711432.1"/>
    <property type="molecule type" value="Genomic_DNA"/>
</dbReference>
<gene>
    <name evidence="1" type="ORF">B0H16DRAFT_1745175</name>
</gene>
<dbReference type="InterPro" id="IPR032675">
    <property type="entry name" value="LRR_dom_sf"/>
</dbReference>
<dbReference type="AlphaFoldDB" id="A0AAD7H448"/>
<dbReference type="Gene3D" id="3.80.10.10">
    <property type="entry name" value="Ribonuclease Inhibitor"/>
    <property type="match status" value="1"/>
</dbReference>
<reference evidence="1" key="1">
    <citation type="submission" date="2023-03" db="EMBL/GenBank/DDBJ databases">
        <title>Massive genome expansion in bonnet fungi (Mycena s.s.) driven by repeated elements and novel gene families across ecological guilds.</title>
        <authorList>
            <consortium name="Lawrence Berkeley National Laboratory"/>
            <person name="Harder C.B."/>
            <person name="Miyauchi S."/>
            <person name="Viragh M."/>
            <person name="Kuo A."/>
            <person name="Thoen E."/>
            <person name="Andreopoulos B."/>
            <person name="Lu D."/>
            <person name="Skrede I."/>
            <person name="Drula E."/>
            <person name="Henrissat B."/>
            <person name="Morin E."/>
            <person name="Kohler A."/>
            <person name="Barry K."/>
            <person name="LaButti K."/>
            <person name="Morin E."/>
            <person name="Salamov A."/>
            <person name="Lipzen A."/>
            <person name="Mereny Z."/>
            <person name="Hegedus B."/>
            <person name="Baldrian P."/>
            <person name="Stursova M."/>
            <person name="Weitz H."/>
            <person name="Taylor A."/>
            <person name="Grigoriev I.V."/>
            <person name="Nagy L.G."/>
            <person name="Martin F."/>
            <person name="Kauserud H."/>
        </authorList>
    </citation>
    <scope>NUCLEOTIDE SEQUENCE</scope>
    <source>
        <strain evidence="1">CBHHK182m</strain>
    </source>
</reference>
<sequence>MNSTSPSRPYRTLSTLLDSNDVPNELEARTIRELLSSALAQKARLEADILVMGGASTPSRQNAVAQWEALNPKISKYEAALSPLRQLHIPTEILTLIFTLMIAVPRDESCDINEDLALWKIGQVCSRWRAILWSRPSLWTVIDLDLSRWQDASCARLETQLRCSEQLPLRVTLSWGTKEDSQLVNMLVEQCTRWEKLSINLSEEADDWLLHQVRGRLPLLRELEVSTCPISSGDEYSYPEQEDYWCDYFEVAPKLQRADVSWDQAPLTIKLPFQQLLQYRGADLQDLKSAYNLTDCALERVALAPPPPAISLPSLRRLSLSNSTYLDFIEAPVLQELYCIGPTLPITSFLQRHPNTLRKLFIRDYGSVRLAPDFGPLLQAASTLAHLGVRFIDRDHARRLYSLLTLPPAAVGMLASITICAQRLKSGVETDFDGLFMDMLESRRRAGILRSVNFSGYLTDKYASRMEGLRGNGVKITLYRKTDNLLYDLTPAHL</sequence>
<organism evidence="1 2">
    <name type="scientific">Mycena metata</name>
    <dbReference type="NCBI Taxonomy" id="1033252"/>
    <lineage>
        <taxon>Eukaryota</taxon>
        <taxon>Fungi</taxon>
        <taxon>Dikarya</taxon>
        <taxon>Basidiomycota</taxon>
        <taxon>Agaricomycotina</taxon>
        <taxon>Agaricomycetes</taxon>
        <taxon>Agaricomycetidae</taxon>
        <taxon>Agaricales</taxon>
        <taxon>Marasmiineae</taxon>
        <taxon>Mycenaceae</taxon>
        <taxon>Mycena</taxon>
    </lineage>
</organism>
<evidence type="ECO:0000313" key="2">
    <source>
        <dbReference type="Proteomes" id="UP001215598"/>
    </source>
</evidence>
<evidence type="ECO:0000313" key="1">
    <source>
        <dbReference type="EMBL" id="KAJ7711432.1"/>
    </source>
</evidence>
<comment type="caution">
    <text evidence="1">The sequence shown here is derived from an EMBL/GenBank/DDBJ whole genome shotgun (WGS) entry which is preliminary data.</text>
</comment>
<dbReference type="Proteomes" id="UP001215598">
    <property type="component" value="Unassembled WGS sequence"/>
</dbReference>
<protein>
    <recommendedName>
        <fullName evidence="3">F-box domain-containing protein</fullName>
    </recommendedName>
</protein>
<proteinExistence type="predicted"/>
<evidence type="ECO:0008006" key="3">
    <source>
        <dbReference type="Google" id="ProtNLM"/>
    </source>
</evidence>
<keyword evidence="2" id="KW-1185">Reference proteome</keyword>